<evidence type="ECO:0000313" key="2">
    <source>
        <dbReference type="EMBL" id="ABF56521.1"/>
    </source>
</evidence>
<organism evidence="2">
    <name type="scientific">Rice gall dwarf virus</name>
    <name type="common">RGDV</name>
    <dbReference type="NCBI Taxonomy" id="10986"/>
    <lineage>
        <taxon>Viruses</taxon>
        <taxon>Riboviria</taxon>
        <taxon>Orthornavirae</taxon>
        <taxon>Duplornaviricota</taxon>
        <taxon>Resentoviricetes</taxon>
        <taxon>Reovirales</taxon>
        <taxon>Sedoreoviridae</taxon>
        <taxon>Phytoreovirus</taxon>
        <taxon>Phytoreovirus betaoryzae</taxon>
    </lineage>
</organism>
<reference evidence="2" key="1">
    <citation type="submission" date="2006-04" db="EMBL/GenBank/DDBJ databases">
        <authorList>
            <person name="Zhang H.-M."/>
            <person name="Li F.-Z."/>
            <person name="Chen J.-P."/>
        </authorList>
    </citation>
    <scope>NUCLEOTIDE SEQUENCE</scope>
    <source>
        <strain evidence="2">GX</strain>
    </source>
</reference>
<dbReference type="Pfam" id="PF05903">
    <property type="entry name" value="Peptidase_C97"/>
    <property type="match status" value="1"/>
</dbReference>
<organismHost>
    <name type="scientific">Nephotettix cincticeps</name>
    <name type="common">Green rice leafhopper</name>
    <name type="synonym">Selenocephalus cincticeps</name>
    <dbReference type="NCBI Taxonomy" id="94400"/>
</organismHost>
<evidence type="ECO:0000259" key="1">
    <source>
        <dbReference type="PROSITE" id="PS51858"/>
    </source>
</evidence>
<dbReference type="GO" id="GO:0008233">
    <property type="term" value="F:peptidase activity"/>
    <property type="evidence" value="ECO:0007669"/>
    <property type="project" value="InterPro"/>
</dbReference>
<dbReference type="EMBL" id="DQ499820">
    <property type="protein sequence ID" value="ABF56521.1"/>
    <property type="molecule type" value="Genomic_RNA"/>
</dbReference>
<name>B5G4U0_RGDV</name>
<reference evidence="2" key="2">
    <citation type="journal article" date="2008" name="Arch. Virol.">
        <title>Completion of the sequence of rice gall dwarf virus from Guangxi, China.</title>
        <authorList>
            <person name="Zhang H.M."/>
            <person name="Xin X."/>
            <person name="Yang J."/>
            <person name="Chen J.P."/>
            <person name="Wang J.M."/>
            <person name="Adams M.J."/>
        </authorList>
    </citation>
    <scope>NUCLEOTIDE SEQUENCE</scope>
    <source>
        <strain evidence="2">GX</strain>
    </source>
</reference>
<dbReference type="PROSITE" id="PS51858">
    <property type="entry name" value="PPPDE"/>
    <property type="match status" value="1"/>
</dbReference>
<protein>
    <submittedName>
        <fullName evidence="2">Minor structural protein</fullName>
    </submittedName>
</protein>
<feature type="domain" description="PPPDE" evidence="1">
    <location>
        <begin position="930"/>
        <end position="1148"/>
    </location>
</feature>
<accession>B5G4U0</accession>
<organismHost>
    <name type="scientific">Oryza sativa</name>
    <name type="common">Rice</name>
    <dbReference type="NCBI Taxonomy" id="4530"/>
</organismHost>
<dbReference type="InterPro" id="IPR008580">
    <property type="entry name" value="PPPDE_dom"/>
</dbReference>
<sequence>MSYPGNVHSLRDLYNVFKDAPNRERLILDMNSQLARIDNIAQILTMTEEQEKEVIAKMSASLANLGLNMDNAIRELKNMETVHMDRVSVLTVYQSAVLNITNNTHTISDSMKSIMYDLSGYVNTTIYPTIQSPATEDRSSLIPLNYKNMKNIFDDKHTIVFATVIGPHCVDFTTEDVTNVSWVVDSHEIIKITYYPSSLIMETNIVGNRYLQYQLSLSNQTIDEYDNNGPYSCLLVFCVVGANGLLDIYSMSSQQVRKYVNDYEVGESSLIGYSTKHGSLHLSSNDIRNISHELSGSPYIDVRVTYSITAAFPDSQLLSMLLDNIQQSLGTLTACESKSFDDAYRAAMDNQFTKADVLTSSIITMRSSLNSLISSSPLLSDDTIRIVDDCTFQLASALTLTNEFASDSANLLGTFKVKQTTIDRHSNTKISEGKAVYLSPTLATMNVHSGSVVVSTDSFHNNNALKVMLLAPGLVKPDNVNFDLLSVKSNNVIDLVSDYKLDDANIQFTDQPDYSATTSIANAKSVVYMTKTGCIGLTYSNPNELILNMSLQLNSAAPSLGGVVNNNTTFSLTIGSTIINYVTDFEITDFTDSSGKQSLKLTSSVNLLTKLSVDMIFYAVSINAGGVIATDTHKYTDTGFDSSNYTYGWEMYDSAALNDYQDMTVITPPKFTAKMLKPQDASKFNGDCMGGTYKKGRNILVIAGNRIFYNGVSVYFKMQKNSMISLKYFINPSGLSPGGTCDVRVTRNAAFLTQIDTKLMSVQSVLNDVQRRIDIINQLMQPSRIQTLATIIQGIGGVVSLAMPLLGAIVVTIGAIVSIADPNHHGVDYQAVLNAFHSWCQYAVVARMNYGLLKADDPKLDILKRISDGSVNTFRNKPKKITLPGIDDEVIRGTSTDYIDTGINVRYNSMGLFGEGRLEEWMANTALKVQDGTANVFQKNLFSLLQKRKIVPMHARVEIIQTEKIGDVYRNTILYAGINEGSYIENSVYLTRSGNTRIKRLNMTSGPGMFKAVTESTTEVGNFKAVDWTLSGMTKEEIYNAAGLMYPKKNPAHSEVQDVYESVIRDMAEIDDTWVLQHHKTVMLPGQIEAFEHLIRVSANKFQYAFIGSNCQNFADDVVGILSQFKRPKRWVDENDFKQYIQSIYDEL</sequence>
<proteinExistence type="predicted"/>